<protein>
    <submittedName>
        <fullName evidence="2">Transcription factor</fullName>
    </submittedName>
</protein>
<comment type="caution">
    <text evidence="2">The sequence shown here is derived from an EMBL/GenBank/DDBJ whole genome shotgun (WGS) entry which is preliminary data.</text>
</comment>
<gene>
    <name evidence="2" type="ORF">SPSK_06128</name>
</gene>
<feature type="compositionally biased region" description="Polar residues" evidence="1">
    <location>
        <begin position="120"/>
        <end position="129"/>
    </location>
</feature>
<feature type="compositionally biased region" description="Basic and acidic residues" evidence="1">
    <location>
        <begin position="107"/>
        <end position="118"/>
    </location>
</feature>
<feature type="compositionally biased region" description="Low complexity" evidence="1">
    <location>
        <begin position="206"/>
        <end position="230"/>
    </location>
</feature>
<dbReference type="RefSeq" id="XP_016592215.1">
    <property type="nucleotide sequence ID" value="XM_016732835.1"/>
</dbReference>
<feature type="compositionally biased region" description="Gly residues" evidence="1">
    <location>
        <begin position="145"/>
        <end position="155"/>
    </location>
</feature>
<name>A0A0F2MKF9_SPOSC</name>
<feature type="compositionally biased region" description="Gly residues" evidence="1">
    <location>
        <begin position="188"/>
        <end position="205"/>
    </location>
</feature>
<dbReference type="VEuPathDB" id="FungiDB:SPSK_06128"/>
<dbReference type="GeneID" id="27668112"/>
<dbReference type="AlphaFoldDB" id="A0A0F2MKF9"/>
<feature type="compositionally biased region" description="Low complexity" evidence="1">
    <location>
        <begin position="177"/>
        <end position="187"/>
    </location>
</feature>
<evidence type="ECO:0000313" key="2">
    <source>
        <dbReference type="EMBL" id="KJR89539.1"/>
    </source>
</evidence>
<proteinExistence type="predicted"/>
<feature type="region of interest" description="Disordered" evidence="1">
    <location>
        <begin position="88"/>
        <end position="270"/>
    </location>
</feature>
<dbReference type="KEGG" id="ssck:SPSK_06128"/>
<dbReference type="PANTHER" id="PTHR39609:SF1">
    <property type="entry name" value="RFEG"/>
    <property type="match status" value="1"/>
</dbReference>
<feature type="region of interest" description="Disordered" evidence="1">
    <location>
        <begin position="294"/>
        <end position="325"/>
    </location>
</feature>
<evidence type="ECO:0000256" key="1">
    <source>
        <dbReference type="SAM" id="MobiDB-lite"/>
    </source>
</evidence>
<feature type="compositionally biased region" description="Gly residues" evidence="1">
    <location>
        <begin position="242"/>
        <end position="259"/>
    </location>
</feature>
<sequence>MANRGRGAGASYPPSNNAPPRQNEYFVPRDGIDREVITADICRYLGNDALVRPGTHTNDSGRVIQGYFITAYRNLTSAMIADLKTDSARWDAERRKSQSGAGTLAYSHRDRLHDRVHDPNSPSVKYQDSQIRDGPQRGGNVNIPVGGGNGGGAPYGGLQSSYGGNSAGNYDNGPRYPGSEAPGYSASGPGGPGPGSYGPPGGHGGYNNAPYAQGGLPPQAQYSSQQQSPQDPRYGGPPPQVGGLGGIGGTYGGPIGGAGHPQPHGQDGYASGAHYAVVSNRDAYSMDMHMTDAPLAPARRNSPPSGPGGFGNQGNSSRGSYGSGAPGTAGGYGGYSAPPPPASHAAAYAQPIDGGYGRALLMMCHRSRPTPNSMKNPPSLPSLPGLPIPLPLLALDPLHRTVRLNFQSPIVDNNKLFLAIAGNNAPRASAQITAIAPNGPANVNASVSATPHLPTGMVPHQSLAVPPLTTYMAGDDRTALVPLALNSNFIRNET</sequence>
<feature type="compositionally biased region" description="Polar residues" evidence="1">
    <location>
        <begin position="158"/>
        <end position="169"/>
    </location>
</feature>
<dbReference type="EMBL" id="AXCR01000001">
    <property type="protein sequence ID" value="KJR89539.1"/>
    <property type="molecule type" value="Genomic_DNA"/>
</dbReference>
<organism evidence="2 3">
    <name type="scientific">Sporothrix schenckii 1099-18</name>
    <dbReference type="NCBI Taxonomy" id="1397361"/>
    <lineage>
        <taxon>Eukaryota</taxon>
        <taxon>Fungi</taxon>
        <taxon>Dikarya</taxon>
        <taxon>Ascomycota</taxon>
        <taxon>Pezizomycotina</taxon>
        <taxon>Sordariomycetes</taxon>
        <taxon>Sordariomycetidae</taxon>
        <taxon>Ophiostomatales</taxon>
        <taxon>Ophiostomataceae</taxon>
        <taxon>Sporothrix</taxon>
    </lineage>
</organism>
<dbReference type="PANTHER" id="PTHR39609">
    <property type="entry name" value="RFEG-RELATED"/>
    <property type="match status" value="1"/>
</dbReference>
<dbReference type="OrthoDB" id="4146887at2759"/>
<reference evidence="2 3" key="1">
    <citation type="journal article" date="2014" name="BMC Genomics">
        <title>Comparative genomics of the major fungal agents of human and animal Sporotrichosis: Sporothrix schenckii and Sporothrix brasiliensis.</title>
        <authorList>
            <person name="Teixeira M.M."/>
            <person name="de Almeida L.G."/>
            <person name="Kubitschek-Barreira P."/>
            <person name="Alves F.L."/>
            <person name="Kioshima E.S."/>
            <person name="Abadio A.K."/>
            <person name="Fernandes L."/>
            <person name="Derengowski L.S."/>
            <person name="Ferreira K.S."/>
            <person name="Souza R.C."/>
            <person name="Ruiz J.C."/>
            <person name="de Andrade N.C."/>
            <person name="Paes H.C."/>
            <person name="Nicola A.M."/>
            <person name="Albuquerque P."/>
            <person name="Gerber A.L."/>
            <person name="Martins V.P."/>
            <person name="Peconick L.D."/>
            <person name="Neto A.V."/>
            <person name="Chaucanez C.B."/>
            <person name="Silva P.A."/>
            <person name="Cunha O.L."/>
            <person name="de Oliveira F.F."/>
            <person name="dos Santos T.C."/>
            <person name="Barros A.L."/>
            <person name="Soares M.A."/>
            <person name="de Oliveira L.M."/>
            <person name="Marini M.M."/>
            <person name="Villalobos-Duno H."/>
            <person name="Cunha M.M."/>
            <person name="de Hoog S."/>
            <person name="da Silveira J.F."/>
            <person name="Henrissat B."/>
            <person name="Nino-Vega G.A."/>
            <person name="Cisalpino P.S."/>
            <person name="Mora-Montes H.M."/>
            <person name="Almeida S.R."/>
            <person name="Stajich J.E."/>
            <person name="Lopes-Bezerra L.M."/>
            <person name="Vasconcelos A.T."/>
            <person name="Felipe M.S."/>
        </authorList>
    </citation>
    <scope>NUCLEOTIDE SEQUENCE [LARGE SCALE GENOMIC DNA]</scope>
    <source>
        <strain evidence="2 3">1099-18</strain>
    </source>
</reference>
<reference evidence="2 3" key="2">
    <citation type="journal article" date="2015" name="Eukaryot. Cell">
        <title>Asexual propagation of a virulent clone complex in a human and feline outbreak of sporotrichosis.</title>
        <authorList>
            <person name="Teixeira Mde M."/>
            <person name="Rodrigues A.M."/>
            <person name="Tsui C.K."/>
            <person name="de Almeida L.G."/>
            <person name="Van Diepeningen A.D."/>
            <person name="van den Ende B.G."/>
            <person name="Fernandes G.F."/>
            <person name="Kano R."/>
            <person name="Hamelin R.C."/>
            <person name="Lopes-Bezerra L.M."/>
            <person name="Vasconcelos A.T."/>
            <person name="de Hoog S."/>
            <person name="de Camargo Z.P."/>
            <person name="Felipe M.S."/>
        </authorList>
    </citation>
    <scope>NUCLEOTIDE SEQUENCE [LARGE SCALE GENOMIC DNA]</scope>
    <source>
        <strain evidence="2 3">1099-18</strain>
    </source>
</reference>
<feature type="region of interest" description="Disordered" evidence="1">
    <location>
        <begin position="1"/>
        <end position="26"/>
    </location>
</feature>
<dbReference type="Proteomes" id="UP000033710">
    <property type="component" value="Unassembled WGS sequence"/>
</dbReference>
<evidence type="ECO:0000313" key="3">
    <source>
        <dbReference type="Proteomes" id="UP000033710"/>
    </source>
</evidence>
<accession>A0A0F2MKF9</accession>